<evidence type="ECO:0000313" key="8">
    <source>
        <dbReference type="Proteomes" id="UP001597183"/>
    </source>
</evidence>
<sequence>MTTVDGSRAVDDTAALQRTVAVVGVTSASDVQAAVRSAAYHRRPVIVAESGAGAPAGSVVIDTSRMREIHIDPETRTARVGAGVCWQQAQQAAAHHDLTGLAASSGSTRVVGYTAGGGLSPVLGRRYGFAADHVRAVELVSADGELRRVDAVGEPDLFWALCGGGSELGVITALEFALYPHAHLYGGDLCYAAEHSRAVLDAYREVAAAAPEDLTVSFAFLRMPDLPSVAPTLRGRFGLAVRVAWLGAVQQGEQLVRPLLDAAPRTFENLTEMPFTDAFSVHGDPGPAAATSRLLGDLTDQAVDALLSAAGPGRDFPAETVEVRQLGGALSRSPRRPNAVAGRDARFRLSVSGLDRRTSRPHLRELLDTLSPWIIGPHTVDDRLREIKAAHDPANLFRTAPTRRWYE</sequence>
<evidence type="ECO:0000256" key="1">
    <source>
        <dbReference type="ARBA" id="ARBA00001974"/>
    </source>
</evidence>
<evidence type="ECO:0000256" key="2">
    <source>
        <dbReference type="ARBA" id="ARBA00005466"/>
    </source>
</evidence>
<evidence type="ECO:0000256" key="3">
    <source>
        <dbReference type="ARBA" id="ARBA00022630"/>
    </source>
</evidence>
<dbReference type="InterPro" id="IPR006094">
    <property type="entry name" value="Oxid_FAD_bind_N"/>
</dbReference>
<keyword evidence="4" id="KW-0274">FAD</keyword>
<reference evidence="8" key="1">
    <citation type="journal article" date="2019" name="Int. J. Syst. Evol. Microbiol.">
        <title>The Global Catalogue of Microorganisms (GCM) 10K type strain sequencing project: providing services to taxonomists for standard genome sequencing and annotation.</title>
        <authorList>
            <consortium name="The Broad Institute Genomics Platform"/>
            <consortium name="The Broad Institute Genome Sequencing Center for Infectious Disease"/>
            <person name="Wu L."/>
            <person name="Ma J."/>
        </authorList>
    </citation>
    <scope>NUCLEOTIDE SEQUENCE [LARGE SCALE GENOMIC DNA]</scope>
    <source>
        <strain evidence="8">CCM 7526</strain>
    </source>
</reference>
<dbReference type="PANTHER" id="PTHR42973">
    <property type="entry name" value="BINDING OXIDOREDUCTASE, PUTATIVE (AFU_ORTHOLOGUE AFUA_1G17690)-RELATED"/>
    <property type="match status" value="1"/>
</dbReference>
<dbReference type="Proteomes" id="UP001597183">
    <property type="component" value="Unassembled WGS sequence"/>
</dbReference>
<keyword evidence="3" id="KW-0285">Flavoprotein</keyword>
<evidence type="ECO:0000259" key="6">
    <source>
        <dbReference type="PROSITE" id="PS51387"/>
    </source>
</evidence>
<dbReference type="InterPro" id="IPR016166">
    <property type="entry name" value="FAD-bd_PCMH"/>
</dbReference>
<protein>
    <submittedName>
        <fullName evidence="7">FAD-binding protein</fullName>
    </submittedName>
</protein>
<evidence type="ECO:0000313" key="7">
    <source>
        <dbReference type="EMBL" id="MFD1365208.1"/>
    </source>
</evidence>
<evidence type="ECO:0000256" key="4">
    <source>
        <dbReference type="ARBA" id="ARBA00022827"/>
    </source>
</evidence>
<dbReference type="SUPFAM" id="SSF56176">
    <property type="entry name" value="FAD-binding/transporter-associated domain-like"/>
    <property type="match status" value="1"/>
</dbReference>
<comment type="caution">
    <text evidence="7">The sequence shown here is derived from an EMBL/GenBank/DDBJ whole genome shotgun (WGS) entry which is preliminary data.</text>
</comment>
<dbReference type="InterPro" id="IPR050416">
    <property type="entry name" value="FAD-linked_Oxidoreductase"/>
</dbReference>
<dbReference type="Gene3D" id="3.30.465.10">
    <property type="match status" value="1"/>
</dbReference>
<keyword evidence="8" id="KW-1185">Reference proteome</keyword>
<feature type="domain" description="FAD-binding PCMH-type" evidence="6">
    <location>
        <begin position="15"/>
        <end position="181"/>
    </location>
</feature>
<dbReference type="PANTHER" id="PTHR42973:SF39">
    <property type="entry name" value="FAD-BINDING PCMH-TYPE DOMAIN-CONTAINING PROTEIN"/>
    <property type="match status" value="1"/>
</dbReference>
<comment type="cofactor">
    <cofactor evidence="1">
        <name>FAD</name>
        <dbReference type="ChEBI" id="CHEBI:57692"/>
    </cofactor>
</comment>
<accession>A0ABW4A3R9</accession>
<dbReference type="EMBL" id="JBHTMK010000008">
    <property type="protein sequence ID" value="MFD1365208.1"/>
    <property type="molecule type" value="Genomic_DNA"/>
</dbReference>
<evidence type="ECO:0000256" key="5">
    <source>
        <dbReference type="ARBA" id="ARBA00023002"/>
    </source>
</evidence>
<dbReference type="InterPro" id="IPR016169">
    <property type="entry name" value="FAD-bd_PCMH_sub2"/>
</dbReference>
<dbReference type="InterPro" id="IPR036318">
    <property type="entry name" value="FAD-bd_PCMH-like_sf"/>
</dbReference>
<name>A0ABW4A3R9_9ACTN</name>
<gene>
    <name evidence="7" type="ORF">ACFQ5G_07630</name>
</gene>
<dbReference type="RefSeq" id="WP_317795444.1">
    <property type="nucleotide sequence ID" value="NZ_AP028461.1"/>
</dbReference>
<keyword evidence="5" id="KW-0560">Oxidoreductase</keyword>
<dbReference type="PROSITE" id="PS51387">
    <property type="entry name" value="FAD_PCMH"/>
    <property type="match status" value="1"/>
</dbReference>
<dbReference type="Gene3D" id="3.40.462.20">
    <property type="match status" value="1"/>
</dbReference>
<proteinExistence type="inferred from homology"/>
<organism evidence="7 8">
    <name type="scientific">Actinoplanes sichuanensis</name>
    <dbReference type="NCBI Taxonomy" id="512349"/>
    <lineage>
        <taxon>Bacteria</taxon>
        <taxon>Bacillati</taxon>
        <taxon>Actinomycetota</taxon>
        <taxon>Actinomycetes</taxon>
        <taxon>Micromonosporales</taxon>
        <taxon>Micromonosporaceae</taxon>
        <taxon>Actinoplanes</taxon>
    </lineage>
</organism>
<dbReference type="Pfam" id="PF01565">
    <property type="entry name" value="FAD_binding_4"/>
    <property type="match status" value="1"/>
</dbReference>
<comment type="similarity">
    <text evidence="2">Belongs to the oxygen-dependent FAD-linked oxidoreductase family.</text>
</comment>